<evidence type="ECO:0000256" key="6">
    <source>
        <dbReference type="ARBA" id="ARBA00022989"/>
    </source>
</evidence>
<organism evidence="11 12">
    <name type="scientific">Trabulsiella odontotermitis</name>
    <dbReference type="NCBI Taxonomy" id="379893"/>
    <lineage>
        <taxon>Bacteria</taxon>
        <taxon>Pseudomonadati</taxon>
        <taxon>Pseudomonadota</taxon>
        <taxon>Gammaproteobacteria</taxon>
        <taxon>Enterobacterales</taxon>
        <taxon>Enterobacteriaceae</taxon>
        <taxon>Trabulsiella</taxon>
    </lineage>
</organism>
<feature type="domain" description="DUF883" evidence="9">
    <location>
        <begin position="15"/>
        <end position="63"/>
    </location>
</feature>
<keyword evidence="6 8" id="KW-1133">Transmembrane helix</keyword>
<dbReference type="AlphaFoldDB" id="A0A0L0GJ91"/>
<dbReference type="EMBL" id="JNGI01000184">
    <property type="protein sequence ID" value="KNC88228.1"/>
    <property type="molecule type" value="Genomic_DNA"/>
</dbReference>
<comment type="caution">
    <text evidence="11">The sequence shown here is derived from an EMBL/GenBank/DDBJ whole genome shotgun (WGS) entry which is preliminary data.</text>
</comment>
<keyword evidence="7 8" id="KW-0472">Membrane</keyword>
<evidence type="ECO:0000259" key="10">
    <source>
        <dbReference type="Pfam" id="PF19029"/>
    </source>
</evidence>
<proteinExistence type="inferred from homology"/>
<gene>
    <name evidence="11" type="ORF">GM31_10925</name>
</gene>
<evidence type="ECO:0000256" key="2">
    <source>
        <dbReference type="ARBA" id="ARBA00010423"/>
    </source>
</evidence>
<accession>A0A0L0GJ91</accession>
<sequence>MFNRPNKNDVNDGVQDIQNDVSQLADSLEAVLKSWGSDAKDEADAARRKAQSLLRDTRARMHGRSVVQQAARDAVGCADTFVRDRPWQSVGAAAAVGIFIGALLSLRR</sequence>
<reference evidence="11 12" key="1">
    <citation type="journal article" date="2015" name="Appl. Environ. Microbiol.">
        <title>The Enterobacterium Trabulsiella odontotermitis Presents Novel Adaptations Related to Its Association with Fungus-Growing Termites.</title>
        <authorList>
            <person name="Sapountzis P."/>
            <person name="Gruntjes T."/>
            <person name="Otani S."/>
            <person name="Estevez J."/>
            <person name="da Costa R.R."/>
            <person name="Plunkett G.3rd."/>
            <person name="Perna N.T."/>
            <person name="Poulsen M."/>
        </authorList>
    </citation>
    <scope>NUCLEOTIDE SEQUENCE [LARGE SCALE GENOMIC DNA]</scope>
    <source>
        <strain evidence="11 12">12</strain>
    </source>
</reference>
<dbReference type="InterPro" id="IPR043605">
    <property type="entry name" value="DUF883_C"/>
</dbReference>
<keyword evidence="3" id="KW-1003">Cell membrane</keyword>
<evidence type="ECO:0000313" key="11">
    <source>
        <dbReference type="EMBL" id="KNC88228.1"/>
    </source>
</evidence>
<dbReference type="Proteomes" id="UP000037393">
    <property type="component" value="Unassembled WGS sequence"/>
</dbReference>
<dbReference type="PATRIC" id="fig|379893.3.peg.2104"/>
<evidence type="ECO:0000256" key="4">
    <source>
        <dbReference type="ARBA" id="ARBA00022519"/>
    </source>
</evidence>
<dbReference type="PANTHER" id="PTHR35893:SF4">
    <property type="entry name" value="INNER MEMBRANE PROTEIN"/>
    <property type="match status" value="1"/>
</dbReference>
<dbReference type="PANTHER" id="PTHR35893">
    <property type="entry name" value="INNER MEMBRANE PROTEIN-RELATED"/>
    <property type="match status" value="1"/>
</dbReference>
<dbReference type="InterPro" id="IPR010279">
    <property type="entry name" value="YqjD/ElaB"/>
</dbReference>
<name>A0A0L0GJ91_9ENTR</name>
<feature type="transmembrane region" description="Helical" evidence="8">
    <location>
        <begin position="87"/>
        <end position="106"/>
    </location>
</feature>
<evidence type="ECO:0000256" key="8">
    <source>
        <dbReference type="SAM" id="Phobius"/>
    </source>
</evidence>
<evidence type="ECO:0000313" key="12">
    <source>
        <dbReference type="Proteomes" id="UP000037393"/>
    </source>
</evidence>
<comment type="similarity">
    <text evidence="2">Belongs to the ElaB/YgaM/YqjD family.</text>
</comment>
<keyword evidence="4" id="KW-0997">Cell inner membrane</keyword>
<feature type="domain" description="DUF883" evidence="10">
    <location>
        <begin position="78"/>
        <end position="107"/>
    </location>
</feature>
<comment type="subcellular location">
    <subcellularLocation>
        <location evidence="1">Cell inner membrane</location>
        <topology evidence="1">Single-pass membrane protein</topology>
    </subcellularLocation>
</comment>
<evidence type="ECO:0000256" key="1">
    <source>
        <dbReference type="ARBA" id="ARBA00004377"/>
    </source>
</evidence>
<dbReference type="GO" id="GO:0043022">
    <property type="term" value="F:ribosome binding"/>
    <property type="evidence" value="ECO:0007669"/>
    <property type="project" value="InterPro"/>
</dbReference>
<evidence type="ECO:0000259" key="9">
    <source>
        <dbReference type="Pfam" id="PF05957"/>
    </source>
</evidence>
<dbReference type="Pfam" id="PF19029">
    <property type="entry name" value="DUF883_C"/>
    <property type="match status" value="1"/>
</dbReference>
<dbReference type="STRING" id="379893.GCA_001297775_02477"/>
<dbReference type="Pfam" id="PF05957">
    <property type="entry name" value="DUF883"/>
    <property type="match status" value="1"/>
</dbReference>
<keyword evidence="12" id="KW-1185">Reference proteome</keyword>
<dbReference type="RefSeq" id="WP_049849920.1">
    <property type="nucleotide sequence ID" value="NZ_JNGH01000108.1"/>
</dbReference>
<dbReference type="InterPro" id="IPR043604">
    <property type="entry name" value="DUF883_N"/>
</dbReference>
<evidence type="ECO:0000256" key="5">
    <source>
        <dbReference type="ARBA" id="ARBA00022692"/>
    </source>
</evidence>
<protein>
    <recommendedName>
        <fullName evidence="13">DUF883 domain-containing protein</fullName>
    </recommendedName>
</protein>
<dbReference type="OrthoDB" id="6522731at2"/>
<dbReference type="GO" id="GO:0005886">
    <property type="term" value="C:plasma membrane"/>
    <property type="evidence" value="ECO:0007669"/>
    <property type="project" value="UniProtKB-SubCell"/>
</dbReference>
<evidence type="ECO:0008006" key="13">
    <source>
        <dbReference type="Google" id="ProtNLM"/>
    </source>
</evidence>
<keyword evidence="5 8" id="KW-0812">Transmembrane</keyword>
<dbReference type="NCBIfam" id="NF007523">
    <property type="entry name" value="PRK10132.1"/>
    <property type="match status" value="1"/>
</dbReference>
<evidence type="ECO:0000256" key="7">
    <source>
        <dbReference type="ARBA" id="ARBA00023136"/>
    </source>
</evidence>
<evidence type="ECO:0000256" key="3">
    <source>
        <dbReference type="ARBA" id="ARBA00022475"/>
    </source>
</evidence>